<accession>A0ABS1EDG3</accession>
<evidence type="ECO:0000313" key="2">
    <source>
        <dbReference type="EMBL" id="MBK1727704.1"/>
    </source>
</evidence>
<dbReference type="InterPro" id="IPR025669">
    <property type="entry name" value="AAA_dom"/>
</dbReference>
<dbReference type="SUPFAM" id="SSF52540">
    <property type="entry name" value="P-loop containing nucleoside triphosphate hydrolases"/>
    <property type="match status" value="1"/>
</dbReference>
<evidence type="ECO:0000259" key="1">
    <source>
        <dbReference type="Pfam" id="PF13614"/>
    </source>
</evidence>
<sequence>MRIWTVANQKGGVGKTTAVTSLAGLLAQRGSAVLMVDLDPHGSLTSYCGLDPESVEPNLYDLFRAQGRGGSGAVSTHPTEVEGLDLLPASTALATLDRQLGNRKGMGLVIRRALASLADRYDYTLLDCPPMLGVLMVNALAACHHLVVPVQTEFLALKGLERMVHTLEMIERSRSDGLAYTIVPTLFDRRTRAATRALEELRQRYGERVWQGTIPVDTHFREASRQGLPLTVQQPWSRGSMAFRKLLEHLLAQEAADAAEVAGHG</sequence>
<gene>
    <name evidence="2" type="ORF">CKO13_11930</name>
</gene>
<evidence type="ECO:0000313" key="3">
    <source>
        <dbReference type="Proteomes" id="UP000738126"/>
    </source>
</evidence>
<keyword evidence="3" id="KW-1185">Reference proteome</keyword>
<dbReference type="Proteomes" id="UP000738126">
    <property type="component" value="Unassembled WGS sequence"/>
</dbReference>
<dbReference type="InterPro" id="IPR050678">
    <property type="entry name" value="DNA_Partitioning_ATPase"/>
</dbReference>
<reference evidence="2 3" key="1">
    <citation type="journal article" date="2020" name="Microorganisms">
        <title>Osmotic Adaptation and Compatible Solute Biosynthesis of Phototrophic Bacteria as Revealed from Genome Analyses.</title>
        <authorList>
            <person name="Imhoff J.F."/>
            <person name="Rahn T."/>
            <person name="Kunzel S."/>
            <person name="Keller A."/>
            <person name="Neulinger S.C."/>
        </authorList>
    </citation>
    <scope>NUCLEOTIDE SEQUENCE [LARGE SCALE GENOMIC DNA]</scope>
    <source>
        <strain evidence="2 3">DSM 15116</strain>
    </source>
</reference>
<dbReference type="PANTHER" id="PTHR13696:SF69">
    <property type="entry name" value="PLASMID PARTITIONING PROTEIN-RELATED"/>
    <property type="match status" value="1"/>
</dbReference>
<protein>
    <submittedName>
        <fullName evidence="2">Cobalamin biosynthesis protein CobQ</fullName>
    </submittedName>
</protein>
<proteinExistence type="predicted"/>
<feature type="domain" description="AAA" evidence="1">
    <location>
        <begin position="1"/>
        <end position="174"/>
    </location>
</feature>
<dbReference type="PIRSF" id="PIRSF009320">
    <property type="entry name" value="Nuc_binding_HP_1000"/>
    <property type="match status" value="1"/>
</dbReference>
<dbReference type="PANTHER" id="PTHR13696">
    <property type="entry name" value="P-LOOP CONTAINING NUCLEOSIDE TRIPHOSPHATE HYDROLASE"/>
    <property type="match status" value="1"/>
</dbReference>
<dbReference type="EMBL" id="NRSH01000236">
    <property type="protein sequence ID" value="MBK1727704.1"/>
    <property type="molecule type" value="Genomic_DNA"/>
</dbReference>
<dbReference type="Gene3D" id="3.40.50.300">
    <property type="entry name" value="P-loop containing nucleotide triphosphate hydrolases"/>
    <property type="match status" value="1"/>
</dbReference>
<dbReference type="InterPro" id="IPR027417">
    <property type="entry name" value="P-loop_NTPase"/>
</dbReference>
<dbReference type="RefSeq" id="WP_200261376.1">
    <property type="nucleotide sequence ID" value="NZ_NRSH01000236.1"/>
</dbReference>
<name>A0ABS1EDG3_9GAMM</name>
<organism evidence="2 3">
    <name type="scientific">Halorhodospira neutriphila</name>
    <dbReference type="NCBI Taxonomy" id="168379"/>
    <lineage>
        <taxon>Bacteria</taxon>
        <taxon>Pseudomonadati</taxon>
        <taxon>Pseudomonadota</taxon>
        <taxon>Gammaproteobacteria</taxon>
        <taxon>Chromatiales</taxon>
        <taxon>Ectothiorhodospiraceae</taxon>
        <taxon>Halorhodospira</taxon>
    </lineage>
</organism>
<dbReference type="CDD" id="cd02042">
    <property type="entry name" value="ParAB_family"/>
    <property type="match status" value="1"/>
</dbReference>
<comment type="caution">
    <text evidence="2">The sequence shown here is derived from an EMBL/GenBank/DDBJ whole genome shotgun (WGS) entry which is preliminary data.</text>
</comment>
<dbReference type="Pfam" id="PF13614">
    <property type="entry name" value="AAA_31"/>
    <property type="match status" value="1"/>
</dbReference>